<evidence type="ECO:0000313" key="3">
    <source>
        <dbReference type="Proteomes" id="UP000006054"/>
    </source>
</evidence>
<dbReference type="AlphaFoldDB" id="I4AJS2"/>
<dbReference type="KEGG" id="fli:Fleli_1809"/>
<name>I4AJS2_BERLS</name>
<evidence type="ECO:0000256" key="1">
    <source>
        <dbReference type="SAM" id="Phobius"/>
    </source>
</evidence>
<feature type="transmembrane region" description="Helical" evidence="1">
    <location>
        <begin position="12"/>
        <end position="29"/>
    </location>
</feature>
<evidence type="ECO:0000313" key="2">
    <source>
        <dbReference type="EMBL" id="AFM04207.1"/>
    </source>
</evidence>
<dbReference type="STRING" id="880071.Fleli_1809"/>
<keyword evidence="1" id="KW-0472">Membrane</keyword>
<dbReference type="HOGENOM" id="CLU_1335879_0_0_10"/>
<sequence length="205" mass="24393">MYNRLPSLFETIFFNGLESLLYLIILFFYMKNLFFTISIFCLVSILFSGCVSFTSYDDLERLSFADLEGYEYQNKDYQPINDTTRFMYFTDKESFEKAFGKVKDDINFSEQIVFAVVKYEKKPTQISTQHITYEQNEIIWFYDDDYSNVKMAFPSVGIVLIDKKNFDQVVFVENGKTVYIITTPEAQKRMKEKLEETFDRKETEK</sequence>
<dbReference type="Proteomes" id="UP000006054">
    <property type="component" value="Chromosome"/>
</dbReference>
<organism evidence="2 3">
    <name type="scientific">Bernardetia litoralis (strain ATCC 23117 / DSM 6794 / NBRC 15988 / NCIMB 1366 / Fx l1 / Sio-4)</name>
    <name type="common">Flexibacter litoralis</name>
    <dbReference type="NCBI Taxonomy" id="880071"/>
    <lineage>
        <taxon>Bacteria</taxon>
        <taxon>Pseudomonadati</taxon>
        <taxon>Bacteroidota</taxon>
        <taxon>Cytophagia</taxon>
        <taxon>Cytophagales</taxon>
        <taxon>Bernardetiaceae</taxon>
        <taxon>Bernardetia</taxon>
    </lineage>
</organism>
<feature type="transmembrane region" description="Helical" evidence="1">
    <location>
        <begin position="35"/>
        <end position="56"/>
    </location>
</feature>
<protein>
    <submittedName>
        <fullName evidence="2">Uncharacterized protein</fullName>
    </submittedName>
</protein>
<dbReference type="PATRIC" id="fig|880071.3.peg.1786"/>
<keyword evidence="1" id="KW-0812">Transmembrane</keyword>
<gene>
    <name evidence="2" type="ordered locus">Fleli_1809</name>
</gene>
<keyword evidence="1" id="KW-1133">Transmembrane helix</keyword>
<accession>I4AJS2</accession>
<reference evidence="3" key="1">
    <citation type="submission" date="2012-06" db="EMBL/GenBank/DDBJ databases">
        <title>The complete genome of Flexibacter litoralis DSM 6794.</title>
        <authorList>
            <person name="Lucas S."/>
            <person name="Copeland A."/>
            <person name="Lapidus A."/>
            <person name="Glavina del Rio T."/>
            <person name="Dalin E."/>
            <person name="Tice H."/>
            <person name="Bruce D."/>
            <person name="Goodwin L."/>
            <person name="Pitluck S."/>
            <person name="Peters L."/>
            <person name="Ovchinnikova G."/>
            <person name="Lu M."/>
            <person name="Kyrpides N."/>
            <person name="Mavromatis K."/>
            <person name="Ivanova N."/>
            <person name="Brettin T."/>
            <person name="Detter J.C."/>
            <person name="Han C."/>
            <person name="Larimer F."/>
            <person name="Land M."/>
            <person name="Hauser L."/>
            <person name="Markowitz V."/>
            <person name="Cheng J.-F."/>
            <person name="Hugenholtz P."/>
            <person name="Woyke T."/>
            <person name="Wu D."/>
            <person name="Spring S."/>
            <person name="Lang E."/>
            <person name="Kopitz M."/>
            <person name="Brambilla E."/>
            <person name="Klenk H.-P."/>
            <person name="Eisen J.A."/>
        </authorList>
    </citation>
    <scope>NUCLEOTIDE SEQUENCE [LARGE SCALE GENOMIC DNA]</scope>
    <source>
        <strain evidence="3">ATCC 23117 / DSM 6794 / NBRC 15988 / NCIMB 1366 / Sio-4</strain>
    </source>
</reference>
<keyword evidence="3" id="KW-1185">Reference proteome</keyword>
<proteinExistence type="predicted"/>
<dbReference type="EMBL" id="CP003345">
    <property type="protein sequence ID" value="AFM04207.1"/>
    <property type="molecule type" value="Genomic_DNA"/>
</dbReference>